<accession>A0A1I6B3H0</accession>
<dbReference type="EMBL" id="FOWC01000023">
    <property type="protein sequence ID" value="SFQ75490.1"/>
    <property type="molecule type" value="Genomic_DNA"/>
</dbReference>
<dbReference type="AlphaFoldDB" id="A0A1I6B3H0"/>
<evidence type="ECO:0000313" key="3">
    <source>
        <dbReference type="Proteomes" id="UP000199137"/>
    </source>
</evidence>
<organism evidence="2 3">
    <name type="scientific">Amycolatopsis rubida</name>
    <dbReference type="NCBI Taxonomy" id="112413"/>
    <lineage>
        <taxon>Bacteria</taxon>
        <taxon>Bacillati</taxon>
        <taxon>Actinomycetota</taxon>
        <taxon>Actinomycetes</taxon>
        <taxon>Pseudonocardiales</taxon>
        <taxon>Pseudonocardiaceae</taxon>
        <taxon>Amycolatopsis</taxon>
    </lineage>
</organism>
<dbReference type="RefSeq" id="WP_143132636.1">
    <property type="nucleotide sequence ID" value="NZ_FOWC01000023.1"/>
</dbReference>
<evidence type="ECO:0000256" key="1">
    <source>
        <dbReference type="SAM" id="MobiDB-lite"/>
    </source>
</evidence>
<feature type="region of interest" description="Disordered" evidence="1">
    <location>
        <begin position="1"/>
        <end position="44"/>
    </location>
</feature>
<reference evidence="2 3" key="1">
    <citation type="submission" date="2016-10" db="EMBL/GenBank/DDBJ databases">
        <authorList>
            <person name="de Groot N.N."/>
        </authorList>
    </citation>
    <scope>NUCLEOTIDE SEQUENCE [LARGE SCALE GENOMIC DNA]</scope>
    <source>
        <strain evidence="2 3">DSM 44637</strain>
    </source>
</reference>
<dbReference type="STRING" id="112413.SAMN05421854_12311"/>
<proteinExistence type="predicted"/>
<dbReference type="Proteomes" id="UP000199137">
    <property type="component" value="Unassembled WGS sequence"/>
</dbReference>
<protein>
    <submittedName>
        <fullName evidence="2">Uncharacterized protein</fullName>
    </submittedName>
</protein>
<feature type="compositionally biased region" description="Basic and acidic residues" evidence="1">
    <location>
        <begin position="1"/>
        <end position="13"/>
    </location>
</feature>
<evidence type="ECO:0000313" key="2">
    <source>
        <dbReference type="EMBL" id="SFQ75490.1"/>
    </source>
</evidence>
<sequence>MSDKNQPKPDPESAKPAPPKAAKAPARPPTKAESQAAAAAMHALHEGNIQQAKLLGKILKMTQEDNDNDAQKE</sequence>
<name>A0A1I6B3H0_9PSEU</name>
<feature type="compositionally biased region" description="Low complexity" evidence="1">
    <location>
        <begin position="20"/>
        <end position="42"/>
    </location>
</feature>
<gene>
    <name evidence="2" type="ORF">SAMN05421854_12311</name>
</gene>